<dbReference type="PROSITE" id="PS51257">
    <property type="entry name" value="PROKAR_LIPOPROTEIN"/>
    <property type="match status" value="1"/>
</dbReference>
<proteinExistence type="inferred from homology"/>
<dbReference type="EMBL" id="CP027569">
    <property type="protein sequence ID" value="AVO26525.1"/>
    <property type="molecule type" value="Genomic_DNA"/>
</dbReference>
<dbReference type="OrthoDB" id="9815602at2"/>
<comment type="similarity">
    <text evidence="1">Belongs to the bacterial solute-binding protein SsuA/TauA family.</text>
</comment>
<dbReference type="AlphaFoldDB" id="A0A1M6PXN1"/>
<evidence type="ECO:0000256" key="1">
    <source>
        <dbReference type="ARBA" id="ARBA00010742"/>
    </source>
</evidence>
<name>A0A1M6PXN1_MEGEL</name>
<evidence type="ECO:0000313" key="2">
    <source>
        <dbReference type="EMBL" id="AVO26525.1"/>
    </source>
</evidence>
<dbReference type="RefSeq" id="WP_014017160.1">
    <property type="nucleotide sequence ID" value="NZ_AP031433.1"/>
</dbReference>
<dbReference type="InterPro" id="IPR001638">
    <property type="entry name" value="Solute-binding_3/MltF_N"/>
</dbReference>
<organism evidence="2 3">
    <name type="scientific">Megasphaera elsdenii</name>
    <dbReference type="NCBI Taxonomy" id="907"/>
    <lineage>
        <taxon>Bacteria</taxon>
        <taxon>Bacillati</taxon>
        <taxon>Bacillota</taxon>
        <taxon>Negativicutes</taxon>
        <taxon>Veillonellales</taxon>
        <taxon>Veillonellaceae</taxon>
        <taxon>Megasphaera</taxon>
    </lineage>
</organism>
<sequence length="321" mass="34913">MNRVLRFVLAALLACSALVLSACQNSPSGSNDKKTYKIGVLRIDDSLPLYTAESEKLFAKHGVDVQVIEFSSAADQQKAMEAGELDGMMTDMIVTGLLKKAGTDVRVVAMALGAVPQEGRFLVVSSPNSSLTTPQQLAGAAVAISENTMMDYLMNQYEQELGIPAAEVHTVQMPNLALRTEAVLAGKDIQAAILPDPLAAYAVQQGAHVVIDDTKLQKNYSQSVVVLTQDMIEKHHDDAVHFLDAYNEAIEKLDNQPDAYRDMAMKKANIPAAVAGSYRTPSYTAHALPTEEEVSRIMNWMVQKGLLPKAYSYDEMVAHVQ</sequence>
<dbReference type="Pfam" id="PF13379">
    <property type="entry name" value="NMT1_2"/>
    <property type="match status" value="1"/>
</dbReference>
<reference evidence="2 3" key="1">
    <citation type="journal article" date="2018" name="Genome Announc.">
        <title>Complete genomes of two Megasphaera elsdenii strains, NCIMB 702410 and ATCC 25940.</title>
        <authorList>
            <person name="Hatmaker E.A."/>
            <person name="O'Dell K."/>
            <person name="Riley L.A."/>
            <person name="Klingeman D.M."/>
            <person name="Guss A.M."/>
        </authorList>
    </citation>
    <scope>NUCLEOTIDE SEQUENCE [LARGE SCALE GENOMIC DNA]</scope>
    <source>
        <strain evidence="2 3">NCIMB702410</strain>
    </source>
</reference>
<dbReference type="GeneID" id="97492227"/>
<dbReference type="Proteomes" id="UP000238358">
    <property type="component" value="Chromosome"/>
</dbReference>
<dbReference type="SUPFAM" id="SSF53850">
    <property type="entry name" value="Periplasmic binding protein-like II"/>
    <property type="match status" value="1"/>
</dbReference>
<accession>A0A1M6PXN1</accession>
<dbReference type="PANTHER" id="PTHR30024">
    <property type="entry name" value="ALIPHATIC SULFONATES-BINDING PROTEIN-RELATED"/>
    <property type="match status" value="1"/>
</dbReference>
<evidence type="ECO:0000313" key="3">
    <source>
        <dbReference type="Proteomes" id="UP000238358"/>
    </source>
</evidence>
<dbReference type="Gene3D" id="3.40.190.10">
    <property type="entry name" value="Periplasmic binding protein-like II"/>
    <property type="match status" value="2"/>
</dbReference>
<protein>
    <submittedName>
        <fullName evidence="2">Metal ABC transporter substrate-binding protein</fullName>
    </submittedName>
</protein>
<gene>
    <name evidence="2" type="ORF">C6Y28_02195</name>
</gene>
<dbReference type="SMART" id="SM00062">
    <property type="entry name" value="PBPb"/>
    <property type="match status" value="1"/>
</dbReference>